<dbReference type="Proteomes" id="UP000197781">
    <property type="component" value="Chromosome"/>
</dbReference>
<name>A0A220MQK0_9BACL</name>
<dbReference type="PROSITE" id="PS50206">
    <property type="entry name" value="RHODANESE_3"/>
    <property type="match status" value="1"/>
</dbReference>
<dbReference type="AlphaFoldDB" id="A0A220MQK0"/>
<evidence type="ECO:0000313" key="6">
    <source>
        <dbReference type="Proteomes" id="UP000197781"/>
    </source>
</evidence>
<dbReference type="EMBL" id="CP018145">
    <property type="protein sequence ID" value="ASJ57075.1"/>
    <property type="molecule type" value="Genomic_DNA"/>
</dbReference>
<evidence type="ECO:0000256" key="1">
    <source>
        <dbReference type="ARBA" id="ARBA00009209"/>
    </source>
</evidence>
<dbReference type="Gene3D" id="1.50.10.10">
    <property type="match status" value="1"/>
</dbReference>
<dbReference type="InterPro" id="IPR012341">
    <property type="entry name" value="6hp_glycosidase-like_sf"/>
</dbReference>
<dbReference type="SUPFAM" id="SSF48208">
    <property type="entry name" value="Six-hairpin glycosidases"/>
    <property type="match status" value="1"/>
</dbReference>
<reference evidence="5 6" key="1">
    <citation type="submission" date="2016-11" db="EMBL/GenBank/DDBJ databases">
        <authorList>
            <person name="Jaros S."/>
            <person name="Januszkiewicz K."/>
            <person name="Wedrychowicz H."/>
        </authorList>
    </citation>
    <scope>NUCLEOTIDE SEQUENCE [LARGE SCALE GENOMIC DNA]</scope>
    <source>
        <strain evidence="5 6">NF2</strain>
    </source>
</reference>
<dbReference type="PROSITE" id="PS51257">
    <property type="entry name" value="PROKAR_LIPOPROTEIN"/>
    <property type="match status" value="1"/>
</dbReference>
<organism evidence="5 6">
    <name type="scientific">Brevibacillus formosus</name>
    <dbReference type="NCBI Taxonomy" id="54913"/>
    <lineage>
        <taxon>Bacteria</taxon>
        <taxon>Bacillati</taxon>
        <taxon>Bacillota</taxon>
        <taxon>Bacilli</taxon>
        <taxon>Bacillales</taxon>
        <taxon>Paenibacillaceae</taxon>
        <taxon>Brevibacillus</taxon>
    </lineage>
</organism>
<dbReference type="InterPro" id="IPR001763">
    <property type="entry name" value="Rhodanese-like_dom"/>
</dbReference>
<accession>A0A220MQK0</accession>
<dbReference type="InterPro" id="IPR008928">
    <property type="entry name" value="6-hairpin_glycosidase_sf"/>
</dbReference>
<keyword evidence="2" id="KW-0378">Hydrolase</keyword>
<evidence type="ECO:0000256" key="2">
    <source>
        <dbReference type="ARBA" id="ARBA00022801"/>
    </source>
</evidence>
<comment type="similarity">
    <text evidence="1">Belongs to the glycosyl hydrolase 8 (cellulase D) family.</text>
</comment>
<evidence type="ECO:0000256" key="3">
    <source>
        <dbReference type="ARBA" id="ARBA00023295"/>
    </source>
</evidence>
<keyword evidence="3" id="KW-0326">Glycosidase</keyword>
<feature type="domain" description="Rhodanese" evidence="4">
    <location>
        <begin position="112"/>
        <end position="132"/>
    </location>
</feature>
<dbReference type="KEGG" id="bfm:BP422_28405"/>
<protein>
    <recommendedName>
        <fullName evidence="4">Rhodanese domain-containing protein</fullName>
    </recommendedName>
</protein>
<evidence type="ECO:0000259" key="4">
    <source>
        <dbReference type="PROSITE" id="PS50206"/>
    </source>
</evidence>
<dbReference type="InterPro" id="IPR002037">
    <property type="entry name" value="Glyco_hydro_8"/>
</dbReference>
<gene>
    <name evidence="5" type="ORF">BP422_28405</name>
</gene>
<evidence type="ECO:0000313" key="5">
    <source>
        <dbReference type="EMBL" id="ASJ57075.1"/>
    </source>
</evidence>
<dbReference type="Pfam" id="PF01270">
    <property type="entry name" value="Glyco_hydro_8"/>
    <property type="match status" value="1"/>
</dbReference>
<dbReference type="GO" id="GO:0004553">
    <property type="term" value="F:hydrolase activity, hydrolyzing O-glycosyl compounds"/>
    <property type="evidence" value="ECO:0007669"/>
    <property type="project" value="InterPro"/>
</dbReference>
<sequence>MLKDFRFPMIAASLLVLILSGCFLQGGPSAMKMEQNTSSSEYVRLLPGELFIKEHLTNDNLTLKTNMKPATSNDPNVAKGTETLSESLGLWMLYAVEKGDKALFAQNVEVMKAYDYQDGWIAWKAGGENETPVSTNALVDDLRIAEALYIAGEKWGDETYIQLANEVGQSIVENQSREGLLVDFYDRHYKVTSDSLTLSYLNASAVQLMEKHQQVSKELNNQVHSFLSMLPTKNGFFPFSYQLGSKEYVYHQEVNLIDQLYIGYHRAQVGVSSPELWAFLKDEFARKGLLYGRYDASTKQPLVTYESPAVYSLAILTASELKDYTFARDLYERMVRQQIRRPESEFYGGYVDMSQMDTHSFDNLLPLLAERRLFNEGTLQ</sequence>
<proteinExistence type="inferred from homology"/>
<dbReference type="GO" id="GO:0005975">
    <property type="term" value="P:carbohydrate metabolic process"/>
    <property type="evidence" value="ECO:0007669"/>
    <property type="project" value="InterPro"/>
</dbReference>